<sequence>MGLPWRIPHSVRVPTSTKELVTRHCFLSYNRDGAPLAYTSFRPSSDIYEGINPTEVMNPETTVTGWNDVCYEGINPTEVMNPETTVTGWNDVCYRRYNLRKRLGMVCEKYRTCNLFVAMYVPTSCTFGW</sequence>
<dbReference type="Proteomes" id="UP001458880">
    <property type="component" value="Unassembled WGS sequence"/>
</dbReference>
<reference evidence="1 2" key="1">
    <citation type="journal article" date="2024" name="BMC Genomics">
        <title>De novo assembly and annotation of Popillia japonica's genome with initial clues to its potential as an invasive pest.</title>
        <authorList>
            <person name="Cucini C."/>
            <person name="Boschi S."/>
            <person name="Funari R."/>
            <person name="Cardaioli E."/>
            <person name="Iannotti N."/>
            <person name="Marturano G."/>
            <person name="Paoli F."/>
            <person name="Bruttini M."/>
            <person name="Carapelli A."/>
            <person name="Frati F."/>
            <person name="Nardi F."/>
        </authorList>
    </citation>
    <scope>NUCLEOTIDE SEQUENCE [LARGE SCALE GENOMIC DNA]</scope>
    <source>
        <strain evidence="1">DMR45628</strain>
    </source>
</reference>
<keyword evidence="2" id="KW-1185">Reference proteome</keyword>
<accession>A0AAW1NAQ9</accession>
<protein>
    <submittedName>
        <fullName evidence="1">Uncharacterized protein</fullName>
    </submittedName>
</protein>
<comment type="caution">
    <text evidence="1">The sequence shown here is derived from an EMBL/GenBank/DDBJ whole genome shotgun (WGS) entry which is preliminary data.</text>
</comment>
<evidence type="ECO:0000313" key="2">
    <source>
        <dbReference type="Proteomes" id="UP001458880"/>
    </source>
</evidence>
<dbReference type="AlphaFoldDB" id="A0AAW1NAQ9"/>
<proteinExistence type="predicted"/>
<evidence type="ECO:0000313" key="1">
    <source>
        <dbReference type="EMBL" id="KAK9754916.1"/>
    </source>
</evidence>
<gene>
    <name evidence="1" type="ORF">QE152_g939</name>
</gene>
<dbReference type="EMBL" id="JASPKY010000004">
    <property type="protein sequence ID" value="KAK9754916.1"/>
    <property type="molecule type" value="Genomic_DNA"/>
</dbReference>
<organism evidence="1 2">
    <name type="scientific">Popillia japonica</name>
    <name type="common">Japanese beetle</name>
    <dbReference type="NCBI Taxonomy" id="7064"/>
    <lineage>
        <taxon>Eukaryota</taxon>
        <taxon>Metazoa</taxon>
        <taxon>Ecdysozoa</taxon>
        <taxon>Arthropoda</taxon>
        <taxon>Hexapoda</taxon>
        <taxon>Insecta</taxon>
        <taxon>Pterygota</taxon>
        <taxon>Neoptera</taxon>
        <taxon>Endopterygota</taxon>
        <taxon>Coleoptera</taxon>
        <taxon>Polyphaga</taxon>
        <taxon>Scarabaeiformia</taxon>
        <taxon>Scarabaeidae</taxon>
        <taxon>Rutelinae</taxon>
        <taxon>Popillia</taxon>
    </lineage>
</organism>
<name>A0AAW1NAQ9_POPJA</name>